<feature type="compositionally biased region" description="Basic and acidic residues" evidence="2">
    <location>
        <begin position="744"/>
        <end position="753"/>
    </location>
</feature>
<feature type="compositionally biased region" description="Low complexity" evidence="2">
    <location>
        <begin position="1118"/>
        <end position="1139"/>
    </location>
</feature>
<dbReference type="PROSITE" id="PS50297">
    <property type="entry name" value="ANK_REP_REGION"/>
    <property type="match status" value="5"/>
</dbReference>
<feature type="region of interest" description="Disordered" evidence="2">
    <location>
        <begin position="744"/>
        <end position="798"/>
    </location>
</feature>
<dbReference type="PROSITE" id="PS50088">
    <property type="entry name" value="ANK_REPEAT"/>
    <property type="match status" value="5"/>
</dbReference>
<feature type="repeat" description="ANK" evidence="1">
    <location>
        <begin position="541"/>
        <end position="573"/>
    </location>
</feature>
<evidence type="ECO:0000313" key="4">
    <source>
        <dbReference type="EMBL" id="KAJ7335856.1"/>
    </source>
</evidence>
<dbReference type="PRINTS" id="PR01415">
    <property type="entry name" value="ANKYRIN"/>
</dbReference>
<dbReference type="PANTHER" id="PTHR24176:SF14">
    <property type="entry name" value="ANKYRIN REPEAT DOMAIN-CONTAINING PROTEIN 31"/>
    <property type="match status" value="1"/>
</dbReference>
<name>A0A9Q0Y0W6_9SAUR</name>
<organism evidence="4 5">
    <name type="scientific">Phrynocephalus forsythii</name>
    <dbReference type="NCBI Taxonomy" id="171643"/>
    <lineage>
        <taxon>Eukaryota</taxon>
        <taxon>Metazoa</taxon>
        <taxon>Chordata</taxon>
        <taxon>Craniata</taxon>
        <taxon>Vertebrata</taxon>
        <taxon>Euteleostomi</taxon>
        <taxon>Lepidosauria</taxon>
        <taxon>Squamata</taxon>
        <taxon>Bifurcata</taxon>
        <taxon>Unidentata</taxon>
        <taxon>Episquamata</taxon>
        <taxon>Toxicofera</taxon>
        <taxon>Iguania</taxon>
        <taxon>Acrodonta</taxon>
        <taxon>Agamidae</taxon>
        <taxon>Agaminae</taxon>
        <taxon>Phrynocephalus</taxon>
    </lineage>
</organism>
<feature type="compositionally biased region" description="Basic and acidic residues" evidence="2">
    <location>
        <begin position="1490"/>
        <end position="1500"/>
    </location>
</feature>
<feature type="compositionally biased region" description="Low complexity" evidence="2">
    <location>
        <begin position="1147"/>
        <end position="1162"/>
    </location>
</feature>
<feature type="repeat" description="ANK" evidence="1">
    <location>
        <begin position="479"/>
        <end position="511"/>
    </location>
</feature>
<dbReference type="PANTHER" id="PTHR24176">
    <property type="entry name" value="ANKYRIN REPEAT DOMAIN-CONTAINING PROTEIN 31-RELATED"/>
    <property type="match status" value="1"/>
</dbReference>
<feature type="region of interest" description="Disordered" evidence="2">
    <location>
        <begin position="273"/>
        <end position="302"/>
    </location>
</feature>
<feature type="compositionally biased region" description="Basic and acidic residues" evidence="2">
    <location>
        <begin position="768"/>
        <end position="783"/>
    </location>
</feature>
<feature type="region of interest" description="Disordered" evidence="2">
    <location>
        <begin position="1096"/>
        <end position="1162"/>
    </location>
</feature>
<evidence type="ECO:0000259" key="3">
    <source>
        <dbReference type="Pfam" id="PF18755"/>
    </source>
</evidence>
<accession>A0A9Q0Y0W6</accession>
<dbReference type="EMBL" id="JAPFRF010000004">
    <property type="protein sequence ID" value="KAJ7335856.1"/>
    <property type="molecule type" value="Genomic_DNA"/>
</dbReference>
<dbReference type="Pfam" id="PF13637">
    <property type="entry name" value="Ank_4"/>
    <property type="match status" value="1"/>
</dbReference>
<feature type="region of interest" description="Disordered" evidence="2">
    <location>
        <begin position="917"/>
        <end position="944"/>
    </location>
</feature>
<dbReference type="SUPFAM" id="SSF48403">
    <property type="entry name" value="Ankyrin repeat"/>
    <property type="match status" value="2"/>
</dbReference>
<dbReference type="Gene3D" id="1.25.40.20">
    <property type="entry name" value="Ankyrin repeat-containing domain"/>
    <property type="match status" value="3"/>
</dbReference>
<dbReference type="InterPro" id="IPR042334">
    <property type="entry name" value="ANKRD31"/>
</dbReference>
<feature type="compositionally biased region" description="Polar residues" evidence="2">
    <location>
        <begin position="662"/>
        <end position="683"/>
    </location>
</feature>
<feature type="region of interest" description="Disordered" evidence="2">
    <location>
        <begin position="608"/>
        <end position="636"/>
    </location>
</feature>
<feature type="compositionally biased region" description="Polar residues" evidence="2">
    <location>
        <begin position="1105"/>
        <end position="1117"/>
    </location>
</feature>
<dbReference type="Pfam" id="PF13857">
    <property type="entry name" value="Ank_5"/>
    <property type="match status" value="1"/>
</dbReference>
<feature type="region of interest" description="Disordered" evidence="2">
    <location>
        <begin position="653"/>
        <end position="719"/>
    </location>
</feature>
<evidence type="ECO:0000313" key="5">
    <source>
        <dbReference type="Proteomes" id="UP001142489"/>
    </source>
</evidence>
<feature type="repeat" description="ANK" evidence="1">
    <location>
        <begin position="1165"/>
        <end position="1197"/>
    </location>
</feature>
<dbReference type="InterPro" id="IPR002110">
    <property type="entry name" value="Ankyrin_rpt"/>
</dbReference>
<dbReference type="SMART" id="SM00248">
    <property type="entry name" value="ANK"/>
    <property type="match status" value="5"/>
</dbReference>
<feature type="compositionally biased region" description="Basic and acidic residues" evidence="2">
    <location>
        <begin position="707"/>
        <end position="719"/>
    </location>
</feature>
<dbReference type="Pfam" id="PF00023">
    <property type="entry name" value="Ank"/>
    <property type="match status" value="1"/>
</dbReference>
<feature type="compositionally biased region" description="Basic and acidic residues" evidence="2">
    <location>
        <begin position="289"/>
        <end position="302"/>
    </location>
</feature>
<feature type="repeat" description="ANK" evidence="1">
    <location>
        <begin position="1231"/>
        <end position="1263"/>
    </location>
</feature>
<dbReference type="Pfam" id="PF18755">
    <property type="entry name" value="RAMA"/>
    <property type="match status" value="1"/>
</dbReference>
<reference evidence="4" key="1">
    <citation type="journal article" date="2023" name="DNA Res.">
        <title>Chromosome-level genome assembly of Phrynocephalus forsythii using third-generation DNA sequencing and Hi-C analysis.</title>
        <authorList>
            <person name="Qi Y."/>
            <person name="Zhao W."/>
            <person name="Zhao Y."/>
            <person name="Niu C."/>
            <person name="Cao S."/>
            <person name="Zhang Y."/>
        </authorList>
    </citation>
    <scope>NUCLEOTIDE SEQUENCE</scope>
    <source>
        <tissue evidence="4">Muscle</tissue>
    </source>
</reference>
<feature type="repeat" description="ANK" evidence="1">
    <location>
        <begin position="1198"/>
        <end position="1230"/>
    </location>
</feature>
<evidence type="ECO:0000256" key="1">
    <source>
        <dbReference type="PROSITE-ProRule" id="PRU00023"/>
    </source>
</evidence>
<feature type="domain" description="RAMA" evidence="3">
    <location>
        <begin position="1691"/>
        <end position="1768"/>
    </location>
</feature>
<feature type="region of interest" description="Disordered" evidence="2">
    <location>
        <begin position="1490"/>
        <end position="1518"/>
    </location>
</feature>
<feature type="region of interest" description="Disordered" evidence="2">
    <location>
        <begin position="422"/>
        <end position="442"/>
    </location>
</feature>
<dbReference type="InterPro" id="IPR040843">
    <property type="entry name" value="RAMA"/>
</dbReference>
<dbReference type="InterPro" id="IPR036770">
    <property type="entry name" value="Ankyrin_rpt-contain_sf"/>
</dbReference>
<dbReference type="Proteomes" id="UP001142489">
    <property type="component" value="Unassembled WGS sequence"/>
</dbReference>
<keyword evidence="5" id="KW-1185">Reference proteome</keyword>
<comment type="caution">
    <text evidence="4">The sequence shown here is derived from an EMBL/GenBank/DDBJ whole genome shotgun (WGS) entry which is preliminary data.</text>
</comment>
<dbReference type="Pfam" id="PF12796">
    <property type="entry name" value="Ank_2"/>
    <property type="match status" value="1"/>
</dbReference>
<protein>
    <recommendedName>
        <fullName evidence="3">RAMA domain-containing protein</fullName>
    </recommendedName>
</protein>
<keyword evidence="1" id="KW-0040">ANK repeat</keyword>
<dbReference type="OrthoDB" id="2384350at2759"/>
<sequence>MEEGVDSDDETIVSNSLLESDWEGEELYRKSLSLPGKDMTFAEEKNTSKEIRNINGEKLSPEIQFICKQNGDLQIIKQTEPINLLHEETNEGEESQSLLQAGVNCPVFPRDISQKDPPHVTILHEEYDSVMGLDLQVTGFLETVDRHIANDDDEDTPELCLSNVNASEVTSKNSVHKDKEVEEVFESARMTSDKGMTEVIPSVETMIFAIAENGTMAENLEDKHLLELLSDSECFQICDLLGNQLDTCSAKENSALPVELLSALNSLSESVETSNISQPVEKGSGHNMTKKELPGDKKDNNCTHVKQTDLKYQFHLQAVEETEALTAVRMSHSSKEQDRLIEKRSPVLKDATPCEQPICIAAYVPKKSNRKRRKFTVNALSSGQQLLEGMNKKIDSCEAKERASTEEFGTSDTKYEKEEHFQLESSSWRSSSSDMNNKVEQVRKSQRIAKKRKQMNSKNYSSESCNSISLSSINRRDIFGQTLLHRAAVEDDLDGICAMIKAGANVNTQDYAGKHSHVAGCFETSNELLKAGANVNCMSHERITPLHDAVKEGHYKVAELLLWYGADPLLKNERGKSALEEATDKQMRKLLESYVGRSTIQEASAERLIENPVGDPSRVNKNQSQSKVRKRSTERVKHSFIDNARTLKHRIKLEKKKRKRSPQNNSVSQTQNSCRILNATTPKDTCPVLKSKQSVRERATSLGASSDRTKINDQRTETHNDFGHATVSFFAKATVRSSVYHHHTSDRIGEAAKEPSMLIGSETPQESDLDRKNNDGSSERKEAYQSSEPAGTLKGQVTNPSIVTSLSAIQEECASPSITNIVNESNLQKEEQCGIKHSNDSTCDQVDILLGNLHAAEKMYVRPVREEGIDLAIENKRSQYVHSGNSIDKINLDFQRYTVIEHELRIPKESLPVAKESIGLEDKPIKPKSTSTLPDQDGAHLSDSDCTVLSEQCDLNADQNTDKNTSEAAETYNEQTVQVNMEIFSPCAFSQHIHRTGVSEHPDTSSDSELTPPVNERILLGPKTEENMTCFLERSKNGTEVESNMLLTAQMLDQPPFQAGEVLSLEECYEASRKEDADNIFEVPLQSKNLETVRSKISQHRFHENSPSTHWFSSRNENNISSNDSQISQNPDSSASSQSSKRKKKASSSQLLMTTTAKINKTNTKGETRLHLAAKKGDLSLVKALIASGICVNQKDNAGWTAIHEASNRGFTEIIAELLKAGADVNSKSLDGVLPIHDAVSGNHFEAARLLLLHGANPNETDNCGGSALSEATCDKMKALLQSYGATETKEIPRMSNVVGGKESHSSRSRKIRSCCDCHDQLIFYSKPVGQKCGTHESISEVLQDIEKKQDRLTFFELRSQRDADLYIQNLSQIQNILNGVLAKQKSERDELAKKYRASVESFKQGALREQLVNLASRQKSLLLMAQKQKTLGQKIQNYKNTRRESSGSAKEIQNILNSGENGNTKVGVSDGTVPCRGLVRDFECRKAKESSFIDQEPRQHPNRPCDTAERNGEAISQDEVGSQNLVCANKFGKYNTEEVPTSKSLEATEQTALPSESDTGLIQQSCLKETDYISWTPQGDTLLNAASRLCTSHNSEAGSIEINSNFSQPGTESQCVGIHECPQQYSNMNEILQMQPQLKSMHQCIPVQKDILPNSRNTQDTNLKFTGSRITYNTAQYSDSQSSEKQLKFKAKQSKKTQLLDLLKQGKVHPGDDVLEFTLQNSKHKASLLGNGKVKTDSSVYQNPVQWIKALLGNDISVSWKYVWNKGETQ</sequence>
<proteinExistence type="predicted"/>
<feature type="compositionally biased region" description="Polar residues" evidence="2">
    <location>
        <begin position="784"/>
        <end position="798"/>
    </location>
</feature>
<evidence type="ECO:0000256" key="2">
    <source>
        <dbReference type="SAM" id="MobiDB-lite"/>
    </source>
</evidence>
<gene>
    <name evidence="4" type="ORF">JRQ81_013797</name>
</gene>